<dbReference type="RefSeq" id="WP_101964105.1">
    <property type="nucleotide sequence ID" value="NZ_PKJS01000005.1"/>
</dbReference>
<sequence length="184" mass="19930">MSNLAITPQWHDEINQVETNEVIMGGANGNANLATKQLAENLLWLKQQFESQKTENYKVGDVYVTTIAHADAAAVKAHHGYGTWTRYAEGRAPVGFSDNASDMAEYKTMGNTFGENTHKLTIEEMPSHNFNINFVTGGIGGTGRPATESTSSAAANLKTDSLGSDVPHNNIQPSIVTGYWLRTA</sequence>
<protein>
    <recommendedName>
        <fullName evidence="1">Baseplate structural protein Gp10 C-terminal domain-containing protein</fullName>
    </recommendedName>
</protein>
<organism evidence="2 3">
    <name type="scientific">Faucicola osloensis</name>
    <name type="common">Moraxella osloensis</name>
    <dbReference type="NCBI Taxonomy" id="34062"/>
    <lineage>
        <taxon>Bacteria</taxon>
        <taxon>Pseudomonadati</taxon>
        <taxon>Pseudomonadota</taxon>
        <taxon>Gammaproteobacteria</taxon>
        <taxon>Moraxellales</taxon>
        <taxon>Moraxellaceae</taxon>
        <taxon>Faucicola</taxon>
    </lineage>
</organism>
<dbReference type="InterPro" id="IPR053827">
    <property type="entry name" value="Gp10_C"/>
</dbReference>
<feature type="domain" description="Baseplate structural protein Gp10 C-terminal" evidence="1">
    <location>
        <begin position="57"/>
        <end position="183"/>
    </location>
</feature>
<evidence type="ECO:0000259" key="1">
    <source>
        <dbReference type="Pfam" id="PF21939"/>
    </source>
</evidence>
<dbReference type="Proteomes" id="UP000234914">
    <property type="component" value="Unassembled WGS sequence"/>
</dbReference>
<gene>
    <name evidence="2" type="ORF">CYJ96_04555</name>
</gene>
<evidence type="ECO:0000313" key="2">
    <source>
        <dbReference type="EMBL" id="PKZ69071.1"/>
    </source>
</evidence>
<evidence type="ECO:0000313" key="3">
    <source>
        <dbReference type="Proteomes" id="UP000234914"/>
    </source>
</evidence>
<reference evidence="2 3" key="1">
    <citation type="submission" date="2017-12" db="EMBL/GenBank/DDBJ databases">
        <title>Phylogenetic diversity of female urinary microbiome.</title>
        <authorList>
            <person name="Thomas-White K."/>
            <person name="Wolfe A.J."/>
        </authorList>
    </citation>
    <scope>NUCLEOTIDE SEQUENCE [LARGE SCALE GENOMIC DNA]</scope>
    <source>
        <strain evidence="2 3">UMB0416</strain>
    </source>
</reference>
<name>A0A2I1RIW5_FAUOS</name>
<dbReference type="EMBL" id="PKJS01000005">
    <property type="protein sequence ID" value="PKZ69071.1"/>
    <property type="molecule type" value="Genomic_DNA"/>
</dbReference>
<proteinExistence type="predicted"/>
<accession>A0A2I1RIW5</accession>
<dbReference type="Pfam" id="PF21939">
    <property type="entry name" value="Gp10_C"/>
    <property type="match status" value="1"/>
</dbReference>
<dbReference type="AlphaFoldDB" id="A0A2I1RIW5"/>
<comment type="caution">
    <text evidence="2">The sequence shown here is derived from an EMBL/GenBank/DDBJ whole genome shotgun (WGS) entry which is preliminary data.</text>
</comment>